<protein>
    <recommendedName>
        <fullName evidence="10 11">UDP-N-acetylmuramoyl-tripeptide--D-alanyl-D-alanine ligase</fullName>
        <ecNumber evidence="10 11">6.3.2.10</ecNumber>
    </recommendedName>
    <alternativeName>
        <fullName evidence="10">D-alanyl-D-alanine-adding enzyme</fullName>
    </alternativeName>
</protein>
<dbReference type="Gene3D" id="3.90.190.20">
    <property type="entry name" value="Mur ligase, C-terminal domain"/>
    <property type="match status" value="1"/>
</dbReference>
<comment type="pathway">
    <text evidence="10 11">Cell wall biogenesis; peptidoglycan biosynthesis.</text>
</comment>
<evidence type="ECO:0000256" key="7">
    <source>
        <dbReference type="ARBA" id="ARBA00022984"/>
    </source>
</evidence>
<name>A0A9D1QP20_9LACO</name>
<reference evidence="15" key="2">
    <citation type="submission" date="2021-04" db="EMBL/GenBank/DDBJ databases">
        <authorList>
            <person name="Gilroy R."/>
        </authorList>
    </citation>
    <scope>NUCLEOTIDE SEQUENCE</scope>
    <source>
        <strain evidence="15">ChiHejej3B27-2180</strain>
    </source>
</reference>
<dbReference type="InterPro" id="IPR005863">
    <property type="entry name" value="UDP-N-AcMur_synth"/>
</dbReference>
<comment type="caution">
    <text evidence="15">The sequence shown here is derived from an EMBL/GenBank/DDBJ whole genome shotgun (WGS) entry which is preliminary data.</text>
</comment>
<dbReference type="InterPro" id="IPR013221">
    <property type="entry name" value="Mur_ligase_cen"/>
</dbReference>
<comment type="catalytic activity">
    <reaction evidence="10">
        <text>UDP-N-acetyl-alpha-D-muramoyl-L-alanyl-gamma-D-glutamyl-L-lysine + D-alanyl-D-alanine + ATP = UDP-N-acetyl-alpha-D-muramoyl-L-alanyl-gamma-D-glutamyl-L-lysyl-D-alanyl-D-alanine + ADP + phosphate + H(+)</text>
        <dbReference type="Rhea" id="RHEA:16085"/>
        <dbReference type="ChEBI" id="CHEBI:15378"/>
        <dbReference type="ChEBI" id="CHEBI:30616"/>
        <dbReference type="ChEBI" id="CHEBI:43474"/>
        <dbReference type="ChEBI" id="CHEBI:57822"/>
        <dbReference type="ChEBI" id="CHEBI:70758"/>
        <dbReference type="ChEBI" id="CHEBI:83903"/>
        <dbReference type="ChEBI" id="CHEBI:456216"/>
        <dbReference type="EC" id="6.3.2.10"/>
    </reaction>
</comment>
<dbReference type="SUPFAM" id="SSF53623">
    <property type="entry name" value="MurD-like peptide ligases, catalytic domain"/>
    <property type="match status" value="1"/>
</dbReference>
<keyword evidence="5 10" id="KW-0067">ATP-binding</keyword>
<feature type="domain" description="Mur ligase C-terminal" evidence="13">
    <location>
        <begin position="317"/>
        <end position="446"/>
    </location>
</feature>
<evidence type="ECO:0000256" key="9">
    <source>
        <dbReference type="ARBA" id="ARBA00023316"/>
    </source>
</evidence>
<evidence type="ECO:0000256" key="6">
    <source>
        <dbReference type="ARBA" id="ARBA00022960"/>
    </source>
</evidence>
<evidence type="ECO:0000259" key="12">
    <source>
        <dbReference type="Pfam" id="PF01225"/>
    </source>
</evidence>
<comment type="subcellular location">
    <subcellularLocation>
        <location evidence="10 11">Cytoplasm</location>
    </subcellularLocation>
</comment>
<keyword evidence="8 10" id="KW-0131">Cell cycle</keyword>
<dbReference type="GO" id="GO:0051301">
    <property type="term" value="P:cell division"/>
    <property type="evidence" value="ECO:0007669"/>
    <property type="project" value="UniProtKB-KW"/>
</dbReference>
<dbReference type="Pfam" id="PF02875">
    <property type="entry name" value="Mur_ligase_C"/>
    <property type="match status" value="1"/>
</dbReference>
<comment type="function">
    <text evidence="10 11">Involved in cell wall formation. Catalyzes the final step in the synthesis of UDP-N-acetylmuramoyl-pentapeptide, the precursor of murein.</text>
</comment>
<feature type="domain" description="Mur ligase N-terminal catalytic" evidence="12">
    <location>
        <begin position="26"/>
        <end position="95"/>
    </location>
</feature>
<dbReference type="EC" id="6.3.2.10" evidence="10 11"/>
<evidence type="ECO:0000313" key="16">
    <source>
        <dbReference type="Proteomes" id="UP000886878"/>
    </source>
</evidence>
<dbReference type="InterPro" id="IPR004101">
    <property type="entry name" value="Mur_ligase_C"/>
</dbReference>
<dbReference type="Gene3D" id="3.40.1390.10">
    <property type="entry name" value="MurE/MurF, N-terminal domain"/>
    <property type="match status" value="1"/>
</dbReference>
<dbReference type="PANTHER" id="PTHR43024:SF1">
    <property type="entry name" value="UDP-N-ACETYLMURAMOYL-TRIPEPTIDE--D-ALANYL-D-ALANINE LIGASE"/>
    <property type="match status" value="1"/>
</dbReference>
<keyword evidence="1 10" id="KW-0963">Cytoplasm</keyword>
<dbReference type="GO" id="GO:0005737">
    <property type="term" value="C:cytoplasm"/>
    <property type="evidence" value="ECO:0007669"/>
    <property type="project" value="UniProtKB-SubCell"/>
</dbReference>
<evidence type="ECO:0000313" key="15">
    <source>
        <dbReference type="EMBL" id="HIW69949.1"/>
    </source>
</evidence>
<keyword evidence="2 10" id="KW-0436">Ligase</keyword>
<sequence length="467" mass="50871">MKMKIREIAKALQVQNDVSQWEDITVSSVSFDSRHLAPGALFIPLKGNNDGHRFVPSAFDNGAVATLWAADHQPVPTDHPVLVVDDPLAALQKLSQYYVHKINPIVVAITGSNGKTTTKDLTASILATQYNVIKTHANFNNEIGVPVTLLNMNANTEVVVVEMGMDRFQQLDQLSKLANPDVAVITMIGEAHIEFFGTRDRIADAKMEITHGLKEDGVLIYNGDEPLLRERTKDLQQGTYTFGREMGNDLYATAVKVGTDKLTFTTNAWPDDEFVVPLTGEYNVSNALAALAVAAKLHVRPNNMQKGLAHPNLTANRAEWLTGAAGEKVLSDVYNSNPTAARDVLETLQDVPVNEGGRRIAVLGDMLELGKAAKDLHASLAEVINPTKLQEVYLVGPEMAALRDRLTADGYPVSAIHYYGADQLAPLITDLNHDLKADDVILLKGSHGIHLEKVLAKIMPAQSANNE</sequence>
<dbReference type="Pfam" id="PF08245">
    <property type="entry name" value="Mur_ligase_M"/>
    <property type="match status" value="1"/>
</dbReference>
<gene>
    <name evidence="10" type="primary">murF</name>
    <name evidence="15" type="ORF">H9876_01000</name>
</gene>
<accession>A0A9D1QP20</accession>
<feature type="domain" description="Mur ligase central" evidence="14">
    <location>
        <begin position="109"/>
        <end position="294"/>
    </location>
</feature>
<dbReference type="EMBL" id="DXGK01000022">
    <property type="protein sequence ID" value="HIW69949.1"/>
    <property type="molecule type" value="Genomic_DNA"/>
</dbReference>
<dbReference type="AlphaFoldDB" id="A0A9D1QP20"/>
<evidence type="ECO:0000256" key="1">
    <source>
        <dbReference type="ARBA" id="ARBA00022490"/>
    </source>
</evidence>
<keyword evidence="6 10" id="KW-0133">Cell shape</keyword>
<evidence type="ECO:0000256" key="4">
    <source>
        <dbReference type="ARBA" id="ARBA00022741"/>
    </source>
</evidence>
<dbReference type="InterPro" id="IPR036615">
    <property type="entry name" value="Mur_ligase_C_dom_sf"/>
</dbReference>
<dbReference type="Proteomes" id="UP000886878">
    <property type="component" value="Unassembled WGS sequence"/>
</dbReference>
<evidence type="ECO:0000259" key="14">
    <source>
        <dbReference type="Pfam" id="PF08245"/>
    </source>
</evidence>
<dbReference type="InterPro" id="IPR051046">
    <property type="entry name" value="MurCDEF_CellWall_CoF430Synth"/>
</dbReference>
<comment type="catalytic activity">
    <reaction evidence="11">
        <text>D-alanyl-D-alanine + UDP-N-acetyl-alpha-D-muramoyl-L-alanyl-gamma-D-glutamyl-meso-2,6-diaminopimelate + ATP = UDP-N-acetyl-alpha-D-muramoyl-L-alanyl-gamma-D-glutamyl-meso-2,6-diaminopimeloyl-D-alanyl-D-alanine + ADP + phosphate + H(+)</text>
        <dbReference type="Rhea" id="RHEA:28374"/>
        <dbReference type="ChEBI" id="CHEBI:15378"/>
        <dbReference type="ChEBI" id="CHEBI:30616"/>
        <dbReference type="ChEBI" id="CHEBI:43474"/>
        <dbReference type="ChEBI" id="CHEBI:57822"/>
        <dbReference type="ChEBI" id="CHEBI:61386"/>
        <dbReference type="ChEBI" id="CHEBI:83905"/>
        <dbReference type="ChEBI" id="CHEBI:456216"/>
        <dbReference type="EC" id="6.3.2.10"/>
    </reaction>
</comment>
<dbReference type="GO" id="GO:0008360">
    <property type="term" value="P:regulation of cell shape"/>
    <property type="evidence" value="ECO:0007669"/>
    <property type="project" value="UniProtKB-KW"/>
</dbReference>
<keyword evidence="4 10" id="KW-0547">Nucleotide-binding</keyword>
<evidence type="ECO:0000256" key="2">
    <source>
        <dbReference type="ARBA" id="ARBA00022598"/>
    </source>
</evidence>
<evidence type="ECO:0000256" key="11">
    <source>
        <dbReference type="RuleBase" id="RU004136"/>
    </source>
</evidence>
<dbReference type="GO" id="GO:0005524">
    <property type="term" value="F:ATP binding"/>
    <property type="evidence" value="ECO:0007669"/>
    <property type="project" value="UniProtKB-UniRule"/>
</dbReference>
<evidence type="ECO:0000256" key="5">
    <source>
        <dbReference type="ARBA" id="ARBA00022840"/>
    </source>
</evidence>
<proteinExistence type="inferred from homology"/>
<reference evidence="15" key="1">
    <citation type="journal article" date="2021" name="PeerJ">
        <title>Extensive microbial diversity within the chicken gut microbiome revealed by metagenomics and culture.</title>
        <authorList>
            <person name="Gilroy R."/>
            <person name="Ravi A."/>
            <person name="Getino M."/>
            <person name="Pursley I."/>
            <person name="Horton D.L."/>
            <person name="Alikhan N.F."/>
            <person name="Baker D."/>
            <person name="Gharbi K."/>
            <person name="Hall N."/>
            <person name="Watson M."/>
            <person name="Adriaenssens E.M."/>
            <person name="Foster-Nyarko E."/>
            <person name="Jarju S."/>
            <person name="Secka A."/>
            <person name="Antonio M."/>
            <person name="Oren A."/>
            <person name="Chaudhuri R.R."/>
            <person name="La Ragione R."/>
            <person name="Hildebrand F."/>
            <person name="Pallen M.J."/>
        </authorList>
    </citation>
    <scope>NUCLEOTIDE SEQUENCE</scope>
    <source>
        <strain evidence="15">ChiHejej3B27-2180</strain>
    </source>
</reference>
<evidence type="ECO:0000256" key="10">
    <source>
        <dbReference type="HAMAP-Rule" id="MF_02019"/>
    </source>
</evidence>
<dbReference type="PANTHER" id="PTHR43024">
    <property type="entry name" value="UDP-N-ACETYLMURAMOYL-TRIPEPTIDE--D-ALANYL-D-ALANINE LIGASE"/>
    <property type="match status" value="1"/>
</dbReference>
<dbReference type="GO" id="GO:0047480">
    <property type="term" value="F:UDP-N-acetylmuramoyl-tripeptide-D-alanyl-D-alanine ligase activity"/>
    <property type="evidence" value="ECO:0007669"/>
    <property type="project" value="UniProtKB-UniRule"/>
</dbReference>
<evidence type="ECO:0000259" key="13">
    <source>
        <dbReference type="Pfam" id="PF02875"/>
    </source>
</evidence>
<evidence type="ECO:0000256" key="8">
    <source>
        <dbReference type="ARBA" id="ARBA00023306"/>
    </source>
</evidence>
<keyword evidence="3 10" id="KW-0132">Cell division</keyword>
<dbReference type="SUPFAM" id="SSF63418">
    <property type="entry name" value="MurE/MurF N-terminal domain"/>
    <property type="match status" value="1"/>
</dbReference>
<dbReference type="InterPro" id="IPR036565">
    <property type="entry name" value="Mur-like_cat_sf"/>
</dbReference>
<dbReference type="GO" id="GO:0071555">
    <property type="term" value="P:cell wall organization"/>
    <property type="evidence" value="ECO:0007669"/>
    <property type="project" value="UniProtKB-KW"/>
</dbReference>
<dbReference type="HAMAP" id="MF_02019">
    <property type="entry name" value="MurF"/>
    <property type="match status" value="1"/>
</dbReference>
<organism evidence="15 16">
    <name type="scientific">Candidatus Limosilactobacillus merdipullorum</name>
    <dbReference type="NCBI Taxonomy" id="2838653"/>
    <lineage>
        <taxon>Bacteria</taxon>
        <taxon>Bacillati</taxon>
        <taxon>Bacillota</taxon>
        <taxon>Bacilli</taxon>
        <taxon>Lactobacillales</taxon>
        <taxon>Lactobacillaceae</taxon>
        <taxon>Limosilactobacillus</taxon>
    </lineage>
</organism>
<keyword evidence="7 10" id="KW-0573">Peptidoglycan synthesis</keyword>
<comment type="similarity">
    <text evidence="10">Belongs to the MurCDEF family. MurF subfamily.</text>
</comment>
<feature type="binding site" evidence="10">
    <location>
        <begin position="111"/>
        <end position="117"/>
    </location>
    <ligand>
        <name>ATP</name>
        <dbReference type="ChEBI" id="CHEBI:30616"/>
    </ligand>
</feature>
<dbReference type="SUPFAM" id="SSF53244">
    <property type="entry name" value="MurD-like peptide ligases, peptide-binding domain"/>
    <property type="match status" value="1"/>
</dbReference>
<dbReference type="Pfam" id="PF01225">
    <property type="entry name" value="Mur_ligase"/>
    <property type="match status" value="1"/>
</dbReference>
<dbReference type="Gene3D" id="3.40.1190.10">
    <property type="entry name" value="Mur-like, catalytic domain"/>
    <property type="match status" value="1"/>
</dbReference>
<dbReference type="NCBIfam" id="TIGR01143">
    <property type="entry name" value="murF"/>
    <property type="match status" value="1"/>
</dbReference>
<dbReference type="GO" id="GO:0009252">
    <property type="term" value="P:peptidoglycan biosynthetic process"/>
    <property type="evidence" value="ECO:0007669"/>
    <property type="project" value="UniProtKB-UniRule"/>
</dbReference>
<dbReference type="InterPro" id="IPR035911">
    <property type="entry name" value="MurE/MurF_N"/>
</dbReference>
<keyword evidence="9 10" id="KW-0961">Cell wall biogenesis/degradation</keyword>
<dbReference type="InterPro" id="IPR000713">
    <property type="entry name" value="Mur_ligase_N"/>
</dbReference>
<evidence type="ECO:0000256" key="3">
    <source>
        <dbReference type="ARBA" id="ARBA00022618"/>
    </source>
</evidence>